<dbReference type="STRING" id="1095630.A0A2J6SQL2"/>
<dbReference type="SUPFAM" id="SSF75304">
    <property type="entry name" value="Amidase signature (AS) enzymes"/>
    <property type="match status" value="1"/>
</dbReference>
<evidence type="ECO:0000313" key="4">
    <source>
        <dbReference type="EMBL" id="PMD53029.1"/>
    </source>
</evidence>
<keyword evidence="5" id="KW-1185">Reference proteome</keyword>
<accession>A0A2J6SQL2</accession>
<feature type="domain" description="Amidase" evidence="3">
    <location>
        <begin position="63"/>
        <end position="420"/>
    </location>
</feature>
<evidence type="ECO:0000256" key="2">
    <source>
        <dbReference type="ARBA" id="ARBA00022801"/>
    </source>
</evidence>
<organism evidence="4 5">
    <name type="scientific">Hyaloscypha bicolor E</name>
    <dbReference type="NCBI Taxonomy" id="1095630"/>
    <lineage>
        <taxon>Eukaryota</taxon>
        <taxon>Fungi</taxon>
        <taxon>Dikarya</taxon>
        <taxon>Ascomycota</taxon>
        <taxon>Pezizomycotina</taxon>
        <taxon>Leotiomycetes</taxon>
        <taxon>Helotiales</taxon>
        <taxon>Hyaloscyphaceae</taxon>
        <taxon>Hyaloscypha</taxon>
        <taxon>Hyaloscypha bicolor</taxon>
    </lineage>
</organism>
<proteinExistence type="inferred from homology"/>
<dbReference type="EMBL" id="KZ613895">
    <property type="protein sequence ID" value="PMD53029.1"/>
    <property type="molecule type" value="Genomic_DNA"/>
</dbReference>
<evidence type="ECO:0000259" key="3">
    <source>
        <dbReference type="Pfam" id="PF01425"/>
    </source>
</evidence>
<dbReference type="RefSeq" id="XP_024729933.1">
    <property type="nucleotide sequence ID" value="XM_024885289.1"/>
</dbReference>
<dbReference type="Pfam" id="PF01425">
    <property type="entry name" value="Amidase"/>
    <property type="match status" value="1"/>
</dbReference>
<dbReference type="Proteomes" id="UP000235371">
    <property type="component" value="Unassembled WGS sequence"/>
</dbReference>
<protein>
    <submittedName>
        <fullName evidence="4">Amidase signature enzyme</fullName>
    </submittedName>
</protein>
<sequence length="433" mass="48885">MDWQLLKKTLSKNVTEIANSVLTPEEIKITSCDVPELLQATRSKEYSCETVTIAFLRRAALAQKLEVLLEAGAVPYARTTQPQTIMHLETSTNIYGVTTNPWNTDLTCGGSSGGESALIACRGSILGMGGDIRGSIRCPAANTGIYGFKPTLGRIEKLGSRAAVSGQEGIIPTQGPMASSRSGISLFMEIYLSYEPWIKDDYLVPIPWRPVTLLPRLKITIMWSDDIVTPHPPVTRALKKNWKPEGHDECWEITQALYYEDGGKHVEKLIADGGEEMLSLTKWLIKDNKNEKYRTVEEIWDLKGRRNAYRLKYNDLWLSTEKKDDHPVDAILCPAGPGAAPPHGNAKYWNYTSRWNLLEYPGVVFPVTFVDQELGLKDESYVPRNKQDRFNWELYEKERYVEAPVGLQIVTRRFEDEKCLAVLEVVERAMGRQ</sequence>
<comment type="similarity">
    <text evidence="1">Belongs to the amidase family.</text>
</comment>
<evidence type="ECO:0000313" key="5">
    <source>
        <dbReference type="Proteomes" id="UP000235371"/>
    </source>
</evidence>
<dbReference type="GeneID" id="36593366"/>
<dbReference type="AlphaFoldDB" id="A0A2J6SQL2"/>
<name>A0A2J6SQL2_9HELO</name>
<evidence type="ECO:0000256" key="1">
    <source>
        <dbReference type="ARBA" id="ARBA00009199"/>
    </source>
</evidence>
<dbReference type="InterPro" id="IPR023631">
    <property type="entry name" value="Amidase_dom"/>
</dbReference>
<dbReference type="InParanoid" id="A0A2J6SQL2"/>
<reference evidence="4 5" key="1">
    <citation type="submission" date="2016-04" db="EMBL/GenBank/DDBJ databases">
        <title>A degradative enzymes factory behind the ericoid mycorrhizal symbiosis.</title>
        <authorList>
            <consortium name="DOE Joint Genome Institute"/>
            <person name="Martino E."/>
            <person name="Morin E."/>
            <person name="Grelet G."/>
            <person name="Kuo A."/>
            <person name="Kohler A."/>
            <person name="Daghino S."/>
            <person name="Barry K."/>
            <person name="Choi C."/>
            <person name="Cichocki N."/>
            <person name="Clum A."/>
            <person name="Copeland A."/>
            <person name="Hainaut M."/>
            <person name="Haridas S."/>
            <person name="Labutti K."/>
            <person name="Lindquist E."/>
            <person name="Lipzen A."/>
            <person name="Khouja H.-R."/>
            <person name="Murat C."/>
            <person name="Ohm R."/>
            <person name="Olson A."/>
            <person name="Spatafora J."/>
            <person name="Veneault-Fourrey C."/>
            <person name="Henrissat B."/>
            <person name="Grigoriev I."/>
            <person name="Martin F."/>
            <person name="Perotto S."/>
        </authorList>
    </citation>
    <scope>NUCLEOTIDE SEQUENCE [LARGE SCALE GENOMIC DNA]</scope>
    <source>
        <strain evidence="4 5">E</strain>
    </source>
</reference>
<dbReference type="GO" id="GO:0016787">
    <property type="term" value="F:hydrolase activity"/>
    <property type="evidence" value="ECO:0007669"/>
    <property type="project" value="UniProtKB-KW"/>
</dbReference>
<dbReference type="PANTHER" id="PTHR46072">
    <property type="entry name" value="AMIDASE-RELATED-RELATED"/>
    <property type="match status" value="1"/>
</dbReference>
<keyword evidence="2" id="KW-0378">Hydrolase</keyword>
<gene>
    <name evidence="4" type="ORF">K444DRAFT_647088</name>
</gene>
<dbReference type="InterPro" id="IPR036928">
    <property type="entry name" value="AS_sf"/>
</dbReference>
<dbReference type="Gene3D" id="3.90.1300.10">
    <property type="entry name" value="Amidase signature (AS) domain"/>
    <property type="match status" value="1"/>
</dbReference>
<dbReference type="PANTHER" id="PTHR46072:SF4">
    <property type="entry name" value="AMIDASE C550.07-RELATED"/>
    <property type="match status" value="1"/>
</dbReference>
<dbReference type="OrthoDB" id="6428749at2759"/>